<dbReference type="CDD" id="cd00293">
    <property type="entry name" value="USP-like"/>
    <property type="match status" value="1"/>
</dbReference>
<reference evidence="3 4" key="1">
    <citation type="submission" date="2020-01" db="EMBL/GenBank/DDBJ databases">
        <title>Insect and environment-associated Actinomycetes.</title>
        <authorList>
            <person name="Currrie C."/>
            <person name="Chevrette M."/>
            <person name="Carlson C."/>
            <person name="Stubbendieck R."/>
            <person name="Wendt-Pienkowski E."/>
        </authorList>
    </citation>
    <scope>NUCLEOTIDE SEQUENCE [LARGE SCALE GENOMIC DNA]</scope>
    <source>
        <strain evidence="3 4">SID7739</strain>
    </source>
</reference>
<dbReference type="InterPro" id="IPR014729">
    <property type="entry name" value="Rossmann-like_a/b/a_fold"/>
</dbReference>
<evidence type="ECO:0000259" key="2">
    <source>
        <dbReference type="Pfam" id="PF00582"/>
    </source>
</evidence>
<protein>
    <submittedName>
        <fullName evidence="3">Universal stress protein</fullName>
    </submittedName>
</protein>
<dbReference type="Pfam" id="PF00582">
    <property type="entry name" value="Usp"/>
    <property type="match status" value="1"/>
</dbReference>
<evidence type="ECO:0000256" key="1">
    <source>
        <dbReference type="ARBA" id="ARBA00008791"/>
    </source>
</evidence>
<dbReference type="AlphaFoldDB" id="A0A6G3TDI4"/>
<accession>A0A6G3TDI4</accession>
<organism evidence="3 4">
    <name type="scientific">Streptomyces rubrogriseus</name>
    <dbReference type="NCBI Taxonomy" id="194673"/>
    <lineage>
        <taxon>Bacteria</taxon>
        <taxon>Bacillati</taxon>
        <taxon>Actinomycetota</taxon>
        <taxon>Actinomycetes</taxon>
        <taxon>Kitasatosporales</taxon>
        <taxon>Streptomycetaceae</taxon>
        <taxon>Streptomyces</taxon>
        <taxon>Streptomyces violaceoruber group</taxon>
    </lineage>
</organism>
<comment type="similarity">
    <text evidence="1">Belongs to the universal stress protein A family.</text>
</comment>
<dbReference type="InterPro" id="IPR006016">
    <property type="entry name" value="UspA"/>
</dbReference>
<gene>
    <name evidence="3" type="ORF">G3I66_15940</name>
</gene>
<dbReference type="EMBL" id="JAAGMQ010000454">
    <property type="protein sequence ID" value="NEC34653.1"/>
    <property type="molecule type" value="Genomic_DNA"/>
</dbReference>
<dbReference type="Gene3D" id="3.40.50.620">
    <property type="entry name" value="HUPs"/>
    <property type="match status" value="1"/>
</dbReference>
<evidence type="ECO:0000313" key="3">
    <source>
        <dbReference type="EMBL" id="NEC34653.1"/>
    </source>
</evidence>
<dbReference type="PANTHER" id="PTHR46268">
    <property type="entry name" value="STRESS RESPONSE PROTEIN NHAX"/>
    <property type="match status" value="1"/>
</dbReference>
<dbReference type="RefSeq" id="WP_164274856.1">
    <property type="nucleotide sequence ID" value="NZ_JAAGMQ010000454.1"/>
</dbReference>
<sequence>MFDRILVAIDPNGSGRGALRTAGALARSTGGAVRVLHVIPTTVAGDTVVRLEDDTEAATLLREAIDFLRTEGTEADGRLVRALTEMVPSAISAAAEEFEADLLVLSPRHRGAFAALLHPRVSDAVSHASTIAVLLAPEEPAREQPGNQR</sequence>
<evidence type="ECO:0000313" key="4">
    <source>
        <dbReference type="Proteomes" id="UP000475666"/>
    </source>
</evidence>
<dbReference type="Proteomes" id="UP000475666">
    <property type="component" value="Unassembled WGS sequence"/>
</dbReference>
<proteinExistence type="inferred from homology"/>
<comment type="caution">
    <text evidence="3">The sequence shown here is derived from an EMBL/GenBank/DDBJ whole genome shotgun (WGS) entry which is preliminary data.</text>
</comment>
<dbReference type="SUPFAM" id="SSF52402">
    <property type="entry name" value="Adenine nucleotide alpha hydrolases-like"/>
    <property type="match status" value="1"/>
</dbReference>
<name>A0A6G3TDI4_9ACTN</name>
<feature type="domain" description="UspA" evidence="2">
    <location>
        <begin position="1"/>
        <end position="136"/>
    </location>
</feature>
<dbReference type="PANTHER" id="PTHR46268:SF6">
    <property type="entry name" value="UNIVERSAL STRESS PROTEIN UP12"/>
    <property type="match status" value="1"/>
</dbReference>